<feature type="transmembrane region" description="Helical" evidence="12">
    <location>
        <begin position="174"/>
        <end position="196"/>
    </location>
</feature>
<dbReference type="InterPro" id="IPR003317">
    <property type="entry name" value="Cyt-d_oxidase_su2"/>
</dbReference>
<dbReference type="PANTHER" id="PTHR43141:SF5">
    <property type="entry name" value="CYTOCHROME BD-I UBIQUINOL OXIDASE SUBUNIT 2"/>
    <property type="match status" value="1"/>
</dbReference>
<dbReference type="Pfam" id="PF02322">
    <property type="entry name" value="Cyt_bd_oxida_II"/>
    <property type="match status" value="1"/>
</dbReference>
<feature type="transmembrane region" description="Helical" evidence="12">
    <location>
        <begin position="123"/>
        <end position="154"/>
    </location>
</feature>
<keyword evidence="5" id="KW-0349">Heme</keyword>
<evidence type="ECO:0000256" key="2">
    <source>
        <dbReference type="ARBA" id="ARBA00007543"/>
    </source>
</evidence>
<keyword evidence="11 12" id="KW-0472">Membrane</keyword>
<keyword evidence="6 12" id="KW-0812">Transmembrane</keyword>
<evidence type="ECO:0000256" key="1">
    <source>
        <dbReference type="ARBA" id="ARBA00004651"/>
    </source>
</evidence>
<dbReference type="EMBL" id="SMAJ01000001">
    <property type="protein sequence ID" value="TCT11212.1"/>
    <property type="molecule type" value="Genomic_DNA"/>
</dbReference>
<dbReference type="PIRSF" id="PIRSF000267">
    <property type="entry name" value="Cyt_oxidse_sub2"/>
    <property type="match status" value="1"/>
</dbReference>
<keyword evidence="10" id="KW-0408">Iron</keyword>
<dbReference type="Proteomes" id="UP000295525">
    <property type="component" value="Unassembled WGS sequence"/>
</dbReference>
<protein>
    <submittedName>
        <fullName evidence="13">Cytochrome bd-I ubiquinol oxidase subunit 2 apoprotein</fullName>
    </submittedName>
</protein>
<dbReference type="GO" id="GO:0016682">
    <property type="term" value="F:oxidoreductase activity, acting on diphenols and related substances as donors, oxygen as acceptor"/>
    <property type="evidence" value="ECO:0007669"/>
    <property type="project" value="TreeGrafter"/>
</dbReference>
<reference evidence="13 14" key="1">
    <citation type="submission" date="2019-03" db="EMBL/GenBank/DDBJ databases">
        <title>Genomic Encyclopedia of Type Strains, Phase IV (KMG-IV): sequencing the most valuable type-strain genomes for metagenomic binning, comparative biology and taxonomic classification.</title>
        <authorList>
            <person name="Goeker M."/>
        </authorList>
    </citation>
    <scope>NUCLEOTIDE SEQUENCE [LARGE SCALE GENOMIC DNA]</scope>
    <source>
        <strain evidence="13 14">DSM 24591</strain>
    </source>
</reference>
<dbReference type="GO" id="GO:0005886">
    <property type="term" value="C:plasma membrane"/>
    <property type="evidence" value="ECO:0007669"/>
    <property type="project" value="UniProtKB-SubCell"/>
</dbReference>
<dbReference type="GO" id="GO:0019646">
    <property type="term" value="P:aerobic electron transport chain"/>
    <property type="evidence" value="ECO:0007669"/>
    <property type="project" value="TreeGrafter"/>
</dbReference>
<evidence type="ECO:0000256" key="10">
    <source>
        <dbReference type="ARBA" id="ARBA00023004"/>
    </source>
</evidence>
<dbReference type="GO" id="GO:0009055">
    <property type="term" value="F:electron transfer activity"/>
    <property type="evidence" value="ECO:0007669"/>
    <property type="project" value="TreeGrafter"/>
</dbReference>
<dbReference type="GO" id="GO:0070069">
    <property type="term" value="C:cytochrome complex"/>
    <property type="evidence" value="ECO:0007669"/>
    <property type="project" value="TreeGrafter"/>
</dbReference>
<feature type="transmembrane region" description="Helical" evidence="12">
    <location>
        <begin position="298"/>
        <end position="321"/>
    </location>
</feature>
<feature type="transmembrane region" description="Helical" evidence="12">
    <location>
        <begin position="66"/>
        <end position="85"/>
    </location>
</feature>
<feature type="transmembrane region" description="Helical" evidence="12">
    <location>
        <begin position="91"/>
        <end position="111"/>
    </location>
</feature>
<gene>
    <name evidence="13" type="ORF">EDC26_101441</name>
</gene>
<evidence type="ECO:0000256" key="4">
    <source>
        <dbReference type="ARBA" id="ARBA00022475"/>
    </source>
</evidence>
<feature type="transmembrane region" description="Helical" evidence="12">
    <location>
        <begin position="341"/>
        <end position="365"/>
    </location>
</feature>
<evidence type="ECO:0000313" key="13">
    <source>
        <dbReference type="EMBL" id="TCT11212.1"/>
    </source>
</evidence>
<evidence type="ECO:0000256" key="3">
    <source>
        <dbReference type="ARBA" id="ARBA00022448"/>
    </source>
</evidence>
<keyword evidence="9 12" id="KW-1133">Transmembrane helix</keyword>
<feature type="transmembrane region" description="Helical" evidence="12">
    <location>
        <begin position="14"/>
        <end position="45"/>
    </location>
</feature>
<evidence type="ECO:0000256" key="7">
    <source>
        <dbReference type="ARBA" id="ARBA00022723"/>
    </source>
</evidence>
<evidence type="ECO:0000256" key="5">
    <source>
        <dbReference type="ARBA" id="ARBA00022617"/>
    </source>
</evidence>
<evidence type="ECO:0000256" key="6">
    <source>
        <dbReference type="ARBA" id="ARBA00022692"/>
    </source>
</evidence>
<proteinExistence type="inferred from homology"/>
<evidence type="ECO:0000256" key="11">
    <source>
        <dbReference type="ARBA" id="ARBA00023136"/>
    </source>
</evidence>
<name>A0A4R3MDK8_9BURK</name>
<keyword evidence="8" id="KW-0249">Electron transport</keyword>
<keyword evidence="4" id="KW-1003">Cell membrane</keyword>
<evidence type="ECO:0000256" key="9">
    <source>
        <dbReference type="ARBA" id="ARBA00022989"/>
    </source>
</evidence>
<sequence length="384" mass="41536">MEQLIPLDYASLRLIWWALLGALLVGFAVMDGFDLGVATVLPLVAKEDVERRVVINVVGPVWEGNQVWLITGGGAVFAAWPLLYASSFSSFYLAMMLLLIALILRPVAFKYRSKMPSRQWRRAWDAVLCGCGFIASLVFGVAVGNVIVGIPFGFDAVTMRPLYQGNFFDLFTPFPLLCGLLSVCMLAMHGSALLFWKTDAAVAMRARRSGILFALAALLLFALGGWWAAHGLVGFSITSVIDPEQVSNPFSKKVVLSAGAWFTNYSRWPAMWIAPALGLGGAAVVALALALRAQAAAFIASSLCVTGIVLTFGFSIFPFLLPSSLSPDASLTIWDASSSRLTLWIMLLVTGLLLPIVALYTGWVYRVLRGTVTQKSLGDSPHAY</sequence>
<keyword evidence="3" id="KW-0813">Transport</keyword>
<accession>A0A4R3MDK8</accession>
<dbReference type="AlphaFoldDB" id="A0A4R3MDK8"/>
<feature type="transmembrane region" description="Helical" evidence="12">
    <location>
        <begin position="270"/>
        <end position="291"/>
    </location>
</feature>
<evidence type="ECO:0000256" key="8">
    <source>
        <dbReference type="ARBA" id="ARBA00022982"/>
    </source>
</evidence>
<dbReference type="PANTHER" id="PTHR43141">
    <property type="entry name" value="CYTOCHROME BD2 SUBUNIT II"/>
    <property type="match status" value="1"/>
</dbReference>
<evidence type="ECO:0000313" key="14">
    <source>
        <dbReference type="Proteomes" id="UP000295525"/>
    </source>
</evidence>
<dbReference type="GO" id="GO:0046872">
    <property type="term" value="F:metal ion binding"/>
    <property type="evidence" value="ECO:0007669"/>
    <property type="project" value="UniProtKB-KW"/>
</dbReference>
<dbReference type="RefSeq" id="WP_132579601.1">
    <property type="nucleotide sequence ID" value="NZ_SMAJ01000001.1"/>
</dbReference>
<organism evidence="13 14">
    <name type="scientific">Paralcaligenes ureilyticus</name>
    <dbReference type="NCBI Taxonomy" id="627131"/>
    <lineage>
        <taxon>Bacteria</taxon>
        <taxon>Pseudomonadati</taxon>
        <taxon>Pseudomonadota</taxon>
        <taxon>Betaproteobacteria</taxon>
        <taxon>Burkholderiales</taxon>
        <taxon>Alcaligenaceae</taxon>
        <taxon>Paralcaligenes</taxon>
    </lineage>
</organism>
<comment type="caution">
    <text evidence="13">The sequence shown here is derived from an EMBL/GenBank/DDBJ whole genome shotgun (WGS) entry which is preliminary data.</text>
</comment>
<keyword evidence="7" id="KW-0479">Metal-binding</keyword>
<dbReference type="NCBIfam" id="TIGR00203">
    <property type="entry name" value="cydB"/>
    <property type="match status" value="1"/>
</dbReference>
<keyword evidence="14" id="KW-1185">Reference proteome</keyword>
<dbReference type="OrthoDB" id="9776710at2"/>
<feature type="transmembrane region" description="Helical" evidence="12">
    <location>
        <begin position="208"/>
        <end position="229"/>
    </location>
</feature>
<evidence type="ECO:0000256" key="12">
    <source>
        <dbReference type="SAM" id="Phobius"/>
    </source>
</evidence>
<comment type="similarity">
    <text evidence="2">Belongs to the cytochrome ubiquinol oxidase subunit 2 family.</text>
</comment>
<comment type="subcellular location">
    <subcellularLocation>
        <location evidence="1">Cell membrane</location>
        <topology evidence="1">Multi-pass membrane protein</topology>
    </subcellularLocation>
</comment>